<dbReference type="CDD" id="cd06558">
    <property type="entry name" value="crotonase-like"/>
    <property type="match status" value="1"/>
</dbReference>
<dbReference type="AlphaFoldDB" id="N9ZPU0"/>
<dbReference type="HOGENOM" id="CLU_009834_7_6_9"/>
<dbReference type="InterPro" id="IPR018376">
    <property type="entry name" value="Enoyl-CoA_hyd/isom_CS"/>
</dbReference>
<dbReference type="PROSITE" id="PS00166">
    <property type="entry name" value="ENOYL_COA_HYDRATASE"/>
    <property type="match status" value="1"/>
</dbReference>
<dbReference type="Gene3D" id="3.90.226.10">
    <property type="entry name" value="2-enoyl-CoA Hydratase, Chain A, domain 1"/>
    <property type="match status" value="1"/>
</dbReference>
<dbReference type="PATRIC" id="fig|997897.5.peg.1285"/>
<dbReference type="InterPro" id="IPR014748">
    <property type="entry name" value="Enoyl-CoA_hydra_C"/>
</dbReference>
<dbReference type="FunFam" id="3.90.226.10:FF:000009">
    <property type="entry name" value="Carnitinyl-CoA dehydratase"/>
    <property type="match status" value="1"/>
</dbReference>
<gene>
    <name evidence="8" type="ORF">HMPREF1097_01207</name>
</gene>
<evidence type="ECO:0000313" key="8">
    <source>
        <dbReference type="EMBL" id="ENZ41831.1"/>
    </source>
</evidence>
<proteinExistence type="inferred from homology"/>
<dbReference type="InterPro" id="IPR001753">
    <property type="entry name" value="Enoyl-CoA_hydra/iso"/>
</dbReference>
<evidence type="ECO:0000256" key="2">
    <source>
        <dbReference type="ARBA" id="ARBA00005254"/>
    </source>
</evidence>
<dbReference type="EC" id="4.2.1.150" evidence="6"/>
<evidence type="ECO:0000256" key="5">
    <source>
        <dbReference type="ARBA" id="ARBA00050624"/>
    </source>
</evidence>
<name>N9ZPU0_9FIRM</name>
<dbReference type="PANTHER" id="PTHR11941:SF54">
    <property type="entry name" value="ENOYL-COA HYDRATASE, MITOCHONDRIAL"/>
    <property type="match status" value="1"/>
</dbReference>
<comment type="caution">
    <text evidence="8">The sequence shown here is derived from an EMBL/GenBank/DDBJ whole genome shotgun (WGS) entry which is preliminary data.</text>
</comment>
<evidence type="ECO:0000256" key="1">
    <source>
        <dbReference type="ARBA" id="ARBA00005086"/>
    </source>
</evidence>
<evidence type="ECO:0000256" key="4">
    <source>
        <dbReference type="ARBA" id="ARBA00023239"/>
    </source>
</evidence>
<evidence type="ECO:0000256" key="3">
    <source>
        <dbReference type="ARBA" id="ARBA00011881"/>
    </source>
</evidence>
<dbReference type="Pfam" id="PF00378">
    <property type="entry name" value="ECH_1"/>
    <property type="match status" value="1"/>
</dbReference>
<reference evidence="8 9" key="1">
    <citation type="submission" date="2013-01" db="EMBL/GenBank/DDBJ databases">
        <title>The Genome Sequence of Clostridium bolteae 90B8.</title>
        <authorList>
            <consortium name="The Broad Institute Genome Sequencing Platform"/>
            <person name="Earl A."/>
            <person name="Ward D."/>
            <person name="Feldgarden M."/>
            <person name="Gevers D."/>
            <person name="Courvalin P."/>
            <person name="Lambert T."/>
            <person name="Walker B."/>
            <person name="Young S.K."/>
            <person name="Zeng Q."/>
            <person name="Gargeya S."/>
            <person name="Fitzgerald M."/>
            <person name="Haas B."/>
            <person name="Abouelleil A."/>
            <person name="Alvarado L."/>
            <person name="Arachchi H.M."/>
            <person name="Berlin A.M."/>
            <person name="Chapman S.B."/>
            <person name="Dewar J."/>
            <person name="Goldberg J."/>
            <person name="Griggs A."/>
            <person name="Gujja S."/>
            <person name="Hansen M."/>
            <person name="Howarth C."/>
            <person name="Imamovic A."/>
            <person name="Larimer J."/>
            <person name="McCowan C."/>
            <person name="Murphy C."/>
            <person name="Neiman D."/>
            <person name="Pearson M."/>
            <person name="Priest M."/>
            <person name="Roberts A."/>
            <person name="Saif S."/>
            <person name="Shea T."/>
            <person name="Sisk P."/>
            <person name="Sykes S."/>
            <person name="Wortman J."/>
            <person name="Nusbaum C."/>
            <person name="Birren B."/>
        </authorList>
    </citation>
    <scope>NUCLEOTIDE SEQUENCE [LARGE SCALE GENOMIC DNA]</scope>
    <source>
        <strain evidence="8 9">90B8</strain>
    </source>
</reference>
<dbReference type="RefSeq" id="WP_002571478.1">
    <property type="nucleotide sequence ID" value="NZ_KB851149.1"/>
</dbReference>
<comment type="catalytic activity">
    <reaction evidence="5">
        <text>a short-chain (3S)-3-hydroxyacyl-CoA = a short-chain (2E)-enoyl-CoA + H2O</text>
        <dbReference type="Rhea" id="RHEA:52664"/>
        <dbReference type="ChEBI" id="CHEBI:15377"/>
        <dbReference type="ChEBI" id="CHEBI:87488"/>
        <dbReference type="ChEBI" id="CHEBI:136760"/>
        <dbReference type="EC" id="4.2.1.150"/>
    </reaction>
</comment>
<evidence type="ECO:0000313" key="9">
    <source>
        <dbReference type="Proteomes" id="UP000013041"/>
    </source>
</evidence>
<dbReference type="EMBL" id="AGYG01000009">
    <property type="protein sequence ID" value="ENZ41831.1"/>
    <property type="molecule type" value="Genomic_DNA"/>
</dbReference>
<comment type="pathway">
    <text evidence="1">Lipid metabolism; butanoate metabolism.</text>
</comment>
<organism evidence="8 9">
    <name type="scientific">Enterocloster bolteae 90B8</name>
    <dbReference type="NCBI Taxonomy" id="997897"/>
    <lineage>
        <taxon>Bacteria</taxon>
        <taxon>Bacillati</taxon>
        <taxon>Bacillota</taxon>
        <taxon>Clostridia</taxon>
        <taxon>Lachnospirales</taxon>
        <taxon>Lachnospiraceae</taxon>
        <taxon>Enterocloster</taxon>
    </lineage>
</organism>
<dbReference type="FunFam" id="1.10.12.10:FF:000001">
    <property type="entry name" value="Probable enoyl-CoA hydratase, mitochondrial"/>
    <property type="match status" value="1"/>
</dbReference>
<dbReference type="GO" id="GO:0006635">
    <property type="term" value="P:fatty acid beta-oxidation"/>
    <property type="evidence" value="ECO:0007669"/>
    <property type="project" value="TreeGrafter"/>
</dbReference>
<dbReference type="GO" id="GO:0018812">
    <property type="term" value="F:3-hydroxyacyl-CoA dehydratase activity"/>
    <property type="evidence" value="ECO:0007669"/>
    <property type="project" value="UniProtKB-EC"/>
</dbReference>
<comment type="subunit">
    <text evidence="3">Homotetramer.</text>
</comment>
<accession>N9ZPU0</accession>
<dbReference type="SUPFAM" id="SSF52096">
    <property type="entry name" value="ClpP/crotonase"/>
    <property type="match status" value="1"/>
</dbReference>
<evidence type="ECO:0000256" key="7">
    <source>
        <dbReference type="RuleBase" id="RU003707"/>
    </source>
</evidence>
<keyword evidence="4" id="KW-0456">Lyase</keyword>
<dbReference type="PANTHER" id="PTHR11941">
    <property type="entry name" value="ENOYL-COA HYDRATASE-RELATED"/>
    <property type="match status" value="1"/>
</dbReference>
<dbReference type="InterPro" id="IPR029045">
    <property type="entry name" value="ClpP/crotonase-like_dom_sf"/>
</dbReference>
<sequence length="261" mass="28507">MEFSTILFEKRESIAIITMNRPQIYNALSRTVLIELDAAMDEIEKDDDIHAFIITGAGEKAFVSGADINELNGLGSVDGVKWMFYGQKVFTRIERCLKPSIAAVNGYALGGGCELSMVCDIRIASENAKFGQPEINLGNMPGWGATQRLQRLVGISRAKQMIFTGEFLNARKACEWGLCSDVLTDRRSLLDEAERLAKLISSKGSIALACCKQAIQYGSDAPIDTGMALEAYGVGICLSTEDQTEGVNAFLEKRKPVFKGE</sequence>
<evidence type="ECO:0000256" key="6">
    <source>
        <dbReference type="ARBA" id="ARBA00067035"/>
    </source>
</evidence>
<protein>
    <recommendedName>
        <fullName evidence="6">short-chain-enoyl-CoA hydratase</fullName>
        <ecNumber evidence="6">4.2.1.150</ecNumber>
    </recommendedName>
</protein>
<dbReference type="Gene3D" id="1.10.12.10">
    <property type="entry name" value="Lyase 2-enoyl-coa Hydratase, Chain A, domain 2"/>
    <property type="match status" value="1"/>
</dbReference>
<dbReference type="Proteomes" id="UP000013041">
    <property type="component" value="Unassembled WGS sequence"/>
</dbReference>
<comment type="similarity">
    <text evidence="2 7">Belongs to the enoyl-CoA hydratase/isomerase family.</text>
</comment>